<feature type="domain" description="Pyrroline-5-carboxylate reductase catalytic N-terminal" evidence="2">
    <location>
        <begin position="2"/>
        <end position="92"/>
    </location>
</feature>
<dbReference type="SUPFAM" id="SSF51735">
    <property type="entry name" value="NAD(P)-binding Rossmann-fold domains"/>
    <property type="match status" value="1"/>
</dbReference>
<dbReference type="PANTHER" id="PTHR14239">
    <property type="entry name" value="DUDULIN-RELATED"/>
    <property type="match status" value="1"/>
</dbReference>
<dbReference type="InterPro" id="IPR036291">
    <property type="entry name" value="NAD(P)-bd_dom_sf"/>
</dbReference>
<reference evidence="3 4" key="1">
    <citation type="submission" date="2016-10" db="EMBL/GenBank/DDBJ databases">
        <title>Flavobacterium gilvum sp. nov., isolated from stream water.</title>
        <authorList>
            <person name="Shin S.-K."/>
            <person name="Cho Y.-J."/>
            <person name="Yi H."/>
        </authorList>
    </citation>
    <scope>NUCLEOTIDE SEQUENCE [LARGE SCALE GENOMIC DNA]</scope>
    <source>
        <strain evidence="3 4">EM1308</strain>
    </source>
</reference>
<dbReference type="EMBL" id="CP017479">
    <property type="protein sequence ID" value="AOW10726.1"/>
    <property type="molecule type" value="Genomic_DNA"/>
</dbReference>
<dbReference type="RefSeq" id="WP_035634887.1">
    <property type="nucleotide sequence ID" value="NZ_CP017479.1"/>
</dbReference>
<evidence type="ECO:0000313" key="3">
    <source>
        <dbReference type="EMBL" id="AOW10726.1"/>
    </source>
</evidence>
<dbReference type="KEGG" id="fgl:EM308_15165"/>
<evidence type="ECO:0000256" key="1">
    <source>
        <dbReference type="ARBA" id="ARBA00023002"/>
    </source>
</evidence>
<dbReference type="InterPro" id="IPR028939">
    <property type="entry name" value="P5C_Rdtase_cat_N"/>
</dbReference>
<dbReference type="InterPro" id="IPR051267">
    <property type="entry name" value="STEAP_metalloreductase"/>
</dbReference>
<dbReference type="GO" id="GO:0016491">
    <property type="term" value="F:oxidoreductase activity"/>
    <property type="evidence" value="ECO:0007669"/>
    <property type="project" value="UniProtKB-KW"/>
</dbReference>
<dbReference type="Proteomes" id="UP000175968">
    <property type="component" value="Chromosome"/>
</dbReference>
<organism evidence="3 4">
    <name type="scientific">Flavobacterium gilvum</name>
    <dbReference type="NCBI Taxonomy" id="1492737"/>
    <lineage>
        <taxon>Bacteria</taxon>
        <taxon>Pseudomonadati</taxon>
        <taxon>Bacteroidota</taxon>
        <taxon>Flavobacteriia</taxon>
        <taxon>Flavobacteriales</taxon>
        <taxon>Flavobacteriaceae</taxon>
        <taxon>Flavobacterium</taxon>
    </lineage>
</organism>
<dbReference type="Pfam" id="PF03807">
    <property type="entry name" value="F420_oxidored"/>
    <property type="match status" value="1"/>
</dbReference>
<accession>A0AAC9I5B3</accession>
<keyword evidence="1" id="KW-0560">Oxidoreductase</keyword>
<sequence length="263" mass="28654">MKIGIIGAGVIGKTLARKLASKGNQVQIANSKGPESLQDFASQNGLKALASKDVVIDVDLIVLTVPLGQLPNIKELFVDVPKEVIVVETMNYYPFRDGVIDEIENGLENSAWVQNQIGRPVIKAFNNIGAYSLYAEGKPEGTEGRIALAVSGDDENEKKVVIELVNQTGFDGYDAGSISESWKHQPGTPAYCTDLTLKEAKEAREKAIRENSAEARDFLLNKNIGLGEENINIILSGNYPDGFVDKAIDFNREYFGLPARVLN</sequence>
<dbReference type="Gene3D" id="3.40.50.720">
    <property type="entry name" value="NAD(P)-binding Rossmann-like Domain"/>
    <property type="match status" value="1"/>
</dbReference>
<dbReference type="AlphaFoldDB" id="A0AAC9I5B3"/>
<evidence type="ECO:0000313" key="4">
    <source>
        <dbReference type="Proteomes" id="UP000175968"/>
    </source>
</evidence>
<evidence type="ECO:0000259" key="2">
    <source>
        <dbReference type="Pfam" id="PF03807"/>
    </source>
</evidence>
<proteinExistence type="predicted"/>
<name>A0AAC9I5B3_9FLAO</name>
<protein>
    <submittedName>
        <fullName evidence="3">3-hydroxyisobutyrate dehydrogenase</fullName>
    </submittedName>
</protein>
<gene>
    <name evidence="3" type="ORF">EM308_15165</name>
</gene>
<keyword evidence="4" id="KW-1185">Reference proteome</keyword>